<comment type="catalytic activity">
    <reaction evidence="5">
        <text>3-deoxy-alpha-D-manno-oct-2-ulosonate + CTP = CMP-3-deoxy-beta-D-manno-octulosonate + diphosphate</text>
        <dbReference type="Rhea" id="RHEA:23448"/>
        <dbReference type="ChEBI" id="CHEBI:33019"/>
        <dbReference type="ChEBI" id="CHEBI:37563"/>
        <dbReference type="ChEBI" id="CHEBI:85986"/>
        <dbReference type="ChEBI" id="CHEBI:85987"/>
        <dbReference type="EC" id="2.7.7.38"/>
    </reaction>
</comment>
<dbReference type="InterPro" id="IPR029044">
    <property type="entry name" value="Nucleotide-diphossugar_trans"/>
</dbReference>
<gene>
    <name evidence="5 6" type="primary">kdsB</name>
    <name evidence="6" type="ORF">MESMUL_09990</name>
</gene>
<dbReference type="PANTHER" id="PTHR42866">
    <property type="entry name" value="3-DEOXY-MANNO-OCTULOSONATE CYTIDYLYLTRANSFERASE"/>
    <property type="match status" value="1"/>
</dbReference>
<dbReference type="UniPathway" id="UPA00358">
    <property type="reaction ID" value="UER00476"/>
</dbReference>
<dbReference type="Gene3D" id="3.90.550.10">
    <property type="entry name" value="Spore Coat Polysaccharide Biosynthesis Protein SpsA, Chain A"/>
    <property type="match status" value="1"/>
</dbReference>
<evidence type="ECO:0000313" key="6">
    <source>
        <dbReference type="EMBL" id="GBO93645.1"/>
    </source>
</evidence>
<dbReference type="GO" id="GO:0033468">
    <property type="term" value="P:CMP-keto-3-deoxy-D-manno-octulosonic acid biosynthetic process"/>
    <property type="evidence" value="ECO:0007669"/>
    <property type="project" value="UniProtKB-UniRule"/>
</dbReference>
<dbReference type="CDD" id="cd02517">
    <property type="entry name" value="CMP-KDO-Synthetase"/>
    <property type="match status" value="1"/>
</dbReference>
<comment type="similarity">
    <text evidence="5">Belongs to the KdsB family.</text>
</comment>
<dbReference type="InterPro" id="IPR003329">
    <property type="entry name" value="Cytidylyl_trans"/>
</dbReference>
<dbReference type="EMBL" id="BGZJ01000001">
    <property type="protein sequence ID" value="GBO93645.1"/>
    <property type="molecule type" value="Genomic_DNA"/>
</dbReference>
<dbReference type="Proteomes" id="UP000266091">
    <property type="component" value="Unassembled WGS sequence"/>
</dbReference>
<dbReference type="GO" id="GO:0016020">
    <property type="term" value="C:membrane"/>
    <property type="evidence" value="ECO:0007669"/>
    <property type="project" value="UniProtKB-SubCell"/>
</dbReference>
<evidence type="ECO:0000313" key="7">
    <source>
        <dbReference type="Proteomes" id="UP000266091"/>
    </source>
</evidence>
<comment type="subcellular location">
    <subcellularLocation>
        <location evidence="5">Cytoplasm</location>
    </subcellularLocation>
    <subcellularLocation>
        <location evidence="1">Membrane</location>
    </subcellularLocation>
</comment>
<evidence type="ECO:0000256" key="2">
    <source>
        <dbReference type="ARBA" id="ARBA00022679"/>
    </source>
</evidence>
<protein>
    <recommendedName>
        <fullName evidence="5">3-deoxy-manno-octulosonate cytidylyltransferase</fullName>
        <ecNumber evidence="5">2.7.7.38</ecNumber>
    </recommendedName>
    <alternativeName>
        <fullName evidence="5">CMP-2-keto-3-deoxyoctulosonic acid synthase</fullName>
        <shortName evidence="5">CKS</shortName>
        <shortName evidence="5">CMP-KDO synthase</shortName>
    </alternativeName>
</protein>
<dbReference type="GO" id="GO:0009103">
    <property type="term" value="P:lipopolysaccharide biosynthetic process"/>
    <property type="evidence" value="ECO:0007669"/>
    <property type="project" value="UniProtKB-UniRule"/>
</dbReference>
<dbReference type="RefSeq" id="WP_116269985.1">
    <property type="nucleotide sequence ID" value="NZ_BGZJ01000001.1"/>
</dbReference>
<keyword evidence="5" id="KW-0963">Cytoplasm</keyword>
<dbReference type="GO" id="GO:0005829">
    <property type="term" value="C:cytosol"/>
    <property type="evidence" value="ECO:0007669"/>
    <property type="project" value="TreeGrafter"/>
</dbReference>
<evidence type="ECO:0000256" key="4">
    <source>
        <dbReference type="ARBA" id="ARBA00022985"/>
    </source>
</evidence>
<evidence type="ECO:0000256" key="1">
    <source>
        <dbReference type="ARBA" id="ARBA00004370"/>
    </source>
</evidence>
<proteinExistence type="inferred from homology"/>
<dbReference type="PANTHER" id="PTHR42866:SF2">
    <property type="entry name" value="3-DEOXY-MANNO-OCTULOSONATE CYTIDYLYLTRANSFERASE, MITOCHONDRIAL"/>
    <property type="match status" value="1"/>
</dbReference>
<dbReference type="HAMAP" id="MF_00057">
    <property type="entry name" value="KdsB"/>
    <property type="match status" value="1"/>
</dbReference>
<dbReference type="SUPFAM" id="SSF53448">
    <property type="entry name" value="Nucleotide-diphospho-sugar transferases"/>
    <property type="match status" value="1"/>
</dbReference>
<comment type="function">
    <text evidence="5">Activates KDO (a required 8-carbon sugar) for incorporation into bacterial lipopolysaccharide in Gram-negative bacteria.</text>
</comment>
<dbReference type="NCBIfam" id="NF009905">
    <property type="entry name" value="PRK13368.1"/>
    <property type="match status" value="1"/>
</dbReference>
<accession>A0A401LHB5</accession>
<evidence type="ECO:0000256" key="5">
    <source>
        <dbReference type="HAMAP-Rule" id="MF_00057"/>
    </source>
</evidence>
<evidence type="ECO:0000256" key="3">
    <source>
        <dbReference type="ARBA" id="ARBA00022695"/>
    </source>
</evidence>
<dbReference type="Pfam" id="PF02348">
    <property type="entry name" value="CTP_transf_3"/>
    <property type="match status" value="1"/>
</dbReference>
<keyword evidence="3 5" id="KW-0548">Nucleotidyltransferase</keyword>
<dbReference type="FunFam" id="3.90.550.10:FF:000011">
    <property type="entry name" value="3-deoxy-manno-octulosonate cytidylyltransferase"/>
    <property type="match status" value="1"/>
</dbReference>
<name>A0A388SBQ7_9BURK</name>
<keyword evidence="7" id="KW-1185">Reference proteome</keyword>
<dbReference type="EC" id="2.7.7.38" evidence="5"/>
<dbReference type="OrthoDB" id="9815559at2"/>
<keyword evidence="4 5" id="KW-0448">Lipopolysaccharide biosynthesis</keyword>
<reference evidence="6 7" key="1">
    <citation type="journal article" date="2018" name="Int. J. Syst. Evol. Microbiol.">
        <title>Mesosutterella multiformis gen. nov., sp. nov., a member of the family Sutterellaceae and Sutterella megalosphaeroides sp. nov., isolated from human faeces.</title>
        <authorList>
            <person name="Sakamoto M."/>
            <person name="Ikeyama N."/>
            <person name="Kunihiro T."/>
            <person name="Iino T."/>
            <person name="Yuki M."/>
            <person name="Ohkuma M."/>
        </authorList>
    </citation>
    <scope>NUCLEOTIDE SEQUENCE [LARGE SCALE GENOMIC DNA]</scope>
    <source>
        <strain evidence="6 7">4NBBH2</strain>
    </source>
</reference>
<accession>A0A388SBQ7</accession>
<comment type="pathway">
    <text evidence="5">Nucleotide-sugar biosynthesis; CMP-3-deoxy-D-manno-octulosonate biosynthesis; CMP-3-deoxy-D-manno-octulosonate from 3-deoxy-D-manno-octulosonate and CTP: step 1/1.</text>
</comment>
<comment type="caution">
    <text evidence="6">The sequence shown here is derived from an EMBL/GenBank/DDBJ whole genome shotgun (WGS) entry which is preliminary data.</text>
</comment>
<dbReference type="AlphaFoldDB" id="A0A388SBQ7"/>
<dbReference type="GO" id="GO:0008690">
    <property type="term" value="F:3-deoxy-manno-octulosonate cytidylyltransferase activity"/>
    <property type="evidence" value="ECO:0007669"/>
    <property type="project" value="UniProtKB-UniRule"/>
</dbReference>
<dbReference type="NCBIfam" id="NF003952">
    <property type="entry name" value="PRK05450.1-5"/>
    <property type="match status" value="1"/>
</dbReference>
<sequence>MTYNIVIPARMKSTRLPGKPLMDIAGKPMIVRVAERAKLTGASRIVVATDHPQIVDACEREGVEAVLTQESHPTGTDRIAEVCQKLHFEEDEIVVNIQGDEPLIPPSVVDRVASLLAQKPGCAIATAAHPIATVEDFLNPNVVKVELNALGEAMTFTRAPTPWPRDAFRAGPPYELPERFRALHHIGLYAYRARFLRAFSELPPAPIEQTESLEQLRALWNGERIAVLVLEQELPAGVDTESDLERVREVYARGNLPL</sequence>
<organism evidence="6 7">
    <name type="scientific">Mesosutterella multiformis</name>
    <dbReference type="NCBI Taxonomy" id="2259133"/>
    <lineage>
        <taxon>Bacteria</taxon>
        <taxon>Pseudomonadati</taxon>
        <taxon>Pseudomonadota</taxon>
        <taxon>Betaproteobacteria</taxon>
        <taxon>Burkholderiales</taxon>
        <taxon>Sutterellaceae</taxon>
        <taxon>Mesosutterella</taxon>
    </lineage>
</organism>
<dbReference type="NCBIfam" id="TIGR00466">
    <property type="entry name" value="kdsB"/>
    <property type="match status" value="1"/>
</dbReference>
<dbReference type="InterPro" id="IPR004528">
    <property type="entry name" value="KdsB"/>
</dbReference>
<keyword evidence="2 5" id="KW-0808">Transferase</keyword>